<feature type="compositionally biased region" description="Gly residues" evidence="1">
    <location>
        <begin position="37"/>
        <end position="53"/>
    </location>
</feature>
<keyword evidence="3" id="KW-1185">Reference proteome</keyword>
<feature type="compositionally biased region" description="Low complexity" evidence="1">
    <location>
        <begin position="132"/>
        <end position="152"/>
    </location>
</feature>
<evidence type="ECO:0000313" key="2">
    <source>
        <dbReference type="EMBL" id="KAJ1105978.1"/>
    </source>
</evidence>
<gene>
    <name evidence="2" type="ORF">NDU88_003381</name>
</gene>
<feature type="compositionally biased region" description="Basic and acidic residues" evidence="1">
    <location>
        <begin position="55"/>
        <end position="71"/>
    </location>
</feature>
<feature type="compositionally biased region" description="Low complexity" evidence="1">
    <location>
        <begin position="344"/>
        <end position="354"/>
    </location>
</feature>
<organism evidence="2 3">
    <name type="scientific">Pleurodeles waltl</name>
    <name type="common">Iberian ribbed newt</name>
    <dbReference type="NCBI Taxonomy" id="8319"/>
    <lineage>
        <taxon>Eukaryota</taxon>
        <taxon>Metazoa</taxon>
        <taxon>Chordata</taxon>
        <taxon>Craniata</taxon>
        <taxon>Vertebrata</taxon>
        <taxon>Euteleostomi</taxon>
        <taxon>Amphibia</taxon>
        <taxon>Batrachia</taxon>
        <taxon>Caudata</taxon>
        <taxon>Salamandroidea</taxon>
        <taxon>Salamandridae</taxon>
        <taxon>Pleurodelinae</taxon>
        <taxon>Pleurodeles</taxon>
    </lineage>
</organism>
<feature type="compositionally biased region" description="Basic and acidic residues" evidence="1">
    <location>
        <begin position="327"/>
        <end position="343"/>
    </location>
</feature>
<evidence type="ECO:0000313" key="3">
    <source>
        <dbReference type="Proteomes" id="UP001066276"/>
    </source>
</evidence>
<comment type="caution">
    <text evidence="2">The sequence shown here is derived from an EMBL/GenBank/DDBJ whole genome shotgun (WGS) entry which is preliminary data.</text>
</comment>
<feature type="region of interest" description="Disordered" evidence="1">
    <location>
        <begin position="1"/>
        <end position="376"/>
    </location>
</feature>
<proteinExistence type="predicted"/>
<dbReference type="EMBL" id="JANPWB010000013">
    <property type="protein sequence ID" value="KAJ1105978.1"/>
    <property type="molecule type" value="Genomic_DNA"/>
</dbReference>
<feature type="compositionally biased region" description="Acidic residues" evidence="1">
    <location>
        <begin position="184"/>
        <end position="193"/>
    </location>
</feature>
<reference evidence="2" key="1">
    <citation type="journal article" date="2022" name="bioRxiv">
        <title>Sequencing and chromosome-scale assembly of the giantPleurodeles waltlgenome.</title>
        <authorList>
            <person name="Brown T."/>
            <person name="Elewa A."/>
            <person name="Iarovenko S."/>
            <person name="Subramanian E."/>
            <person name="Araus A.J."/>
            <person name="Petzold A."/>
            <person name="Susuki M."/>
            <person name="Suzuki K.-i.T."/>
            <person name="Hayashi T."/>
            <person name="Toyoda A."/>
            <person name="Oliveira C."/>
            <person name="Osipova E."/>
            <person name="Leigh N.D."/>
            <person name="Simon A."/>
            <person name="Yun M.H."/>
        </authorList>
    </citation>
    <scope>NUCLEOTIDE SEQUENCE</scope>
    <source>
        <strain evidence="2">20211129_DDA</strain>
        <tissue evidence="2">Liver</tissue>
    </source>
</reference>
<name>A0AAV7MVF4_PLEWA</name>
<accession>A0AAV7MVF4</accession>
<feature type="compositionally biased region" description="Polar residues" evidence="1">
    <location>
        <begin position="311"/>
        <end position="324"/>
    </location>
</feature>
<protein>
    <submittedName>
        <fullName evidence="2">Uncharacterized protein</fullName>
    </submittedName>
</protein>
<feature type="compositionally biased region" description="Basic and acidic residues" evidence="1">
    <location>
        <begin position="195"/>
        <end position="206"/>
    </location>
</feature>
<evidence type="ECO:0000256" key="1">
    <source>
        <dbReference type="SAM" id="MobiDB-lite"/>
    </source>
</evidence>
<dbReference type="AlphaFoldDB" id="A0AAV7MVF4"/>
<dbReference type="Proteomes" id="UP001066276">
    <property type="component" value="Chromosome 9"/>
</dbReference>
<sequence length="376" mass="39454">MEPWRRSARRAGPPQELRGGCRVLPAAGGCSRQGERGVPGGGAKGGPGAGKGRFSGRERGQGSPRVSREAGRVMLRQSWKPARKGKAVPQEAARHQGDVAGGVGALKASADKKAVKGKAGARQTRAAESKYLSKAGGAAGAPGASSTSLGLSVVDKGRRGKGGAPSVEGARGLDLGFARGEGPLDYEEDDPGEQDAARVHWKEGKADPGSASRMASAGWSRRCIGAADASSGRCGGEGIAPPVAAAQEEQRPGPSRRRSEDRGEYSGCVRCGGSGVSAGEREERSEESLEEGELRNSGSEYDWWERGGRGTSNPVRQSFQVQRSGTRRGERRGERRGGEERTVQEQPPLLSPESPGEPVSAAHKNFRSPSRLREFR</sequence>